<keyword evidence="2" id="KW-0614">Plasmid</keyword>
<geneLocation type="plasmid" evidence="2">
    <name>pNMX12-1_234</name>
</geneLocation>
<dbReference type="EMBL" id="CP159203">
    <property type="protein sequence ID" value="XCF15100.1"/>
    <property type="molecule type" value="Genomic_DNA"/>
</dbReference>
<dbReference type="InterPro" id="IPR036163">
    <property type="entry name" value="HMA_dom_sf"/>
</dbReference>
<dbReference type="CDD" id="cd00371">
    <property type="entry name" value="HMA"/>
    <property type="match status" value="1"/>
</dbReference>
<dbReference type="Gene3D" id="3.30.70.100">
    <property type="match status" value="1"/>
</dbReference>
<dbReference type="AlphaFoldDB" id="A0AAU8C8M6"/>
<sequence length="75" mass="8346">MSATTSVPVTASVFDCQNCANTIERVLQKEDGVEAVVADEQTRALEIRFDQSCIEELRLRQLVEEWGYGPEPESG</sequence>
<evidence type="ECO:0000313" key="2">
    <source>
        <dbReference type="EMBL" id="XCF15100.1"/>
    </source>
</evidence>
<feature type="domain" description="HMA" evidence="1">
    <location>
        <begin position="5"/>
        <end position="71"/>
    </location>
</feature>
<evidence type="ECO:0000259" key="1">
    <source>
        <dbReference type="PROSITE" id="PS50846"/>
    </source>
</evidence>
<name>A0AAU8C8M6_9EURY</name>
<dbReference type="InterPro" id="IPR006121">
    <property type="entry name" value="HMA_dom"/>
</dbReference>
<dbReference type="GO" id="GO:0046872">
    <property type="term" value="F:metal ion binding"/>
    <property type="evidence" value="ECO:0007669"/>
    <property type="project" value="InterPro"/>
</dbReference>
<reference evidence="2" key="1">
    <citation type="submission" date="2024-06" db="EMBL/GenBank/DDBJ databases">
        <title>Genome Sequence of an extremely halophilic archaeon isolated from Permian era halite, Salado Formation, Carlsbad, New Mexico: Halobacterium sp. strain NMX12-1.</title>
        <authorList>
            <person name="Sotoa L."/>
            <person name="DasSarma P."/>
            <person name="Anton B.P."/>
            <person name="Vincze T."/>
            <person name="Verma I."/>
            <person name="Eralp B."/>
            <person name="Powers D.W."/>
            <person name="Dozier B.L."/>
            <person name="Roberts R.J."/>
            <person name="DasSarma S."/>
        </authorList>
    </citation>
    <scope>NUCLEOTIDE SEQUENCE</scope>
    <source>
        <strain evidence="2">NMX12-1</strain>
        <plasmid evidence="2">pNMX12-1_234</plasmid>
    </source>
</reference>
<protein>
    <submittedName>
        <fullName evidence="2">Heavy-metal-associated domain-containing protein</fullName>
    </submittedName>
</protein>
<dbReference type="Pfam" id="PF00403">
    <property type="entry name" value="HMA"/>
    <property type="match status" value="1"/>
</dbReference>
<dbReference type="KEGG" id="hanx:ABSL23_00370"/>
<gene>
    <name evidence="2" type="ORF">ABSL23_00370</name>
</gene>
<organism evidence="2">
    <name type="scientific">Halobacterium sp. NMX12-1</name>
    <dbReference type="NCBI Taxonomy" id="3166650"/>
    <lineage>
        <taxon>Archaea</taxon>
        <taxon>Methanobacteriati</taxon>
        <taxon>Methanobacteriota</taxon>
        <taxon>Stenosarchaea group</taxon>
        <taxon>Halobacteria</taxon>
        <taxon>Halobacteriales</taxon>
        <taxon>Halobacteriaceae</taxon>
        <taxon>Halobacterium</taxon>
    </lineage>
</organism>
<accession>A0AAU8C8M6</accession>
<dbReference type="PROSITE" id="PS50846">
    <property type="entry name" value="HMA_2"/>
    <property type="match status" value="1"/>
</dbReference>
<dbReference type="SUPFAM" id="SSF55008">
    <property type="entry name" value="HMA, heavy metal-associated domain"/>
    <property type="match status" value="1"/>
</dbReference>
<dbReference type="GeneID" id="91107558"/>
<proteinExistence type="predicted"/>
<dbReference type="RefSeq" id="WP_353633215.1">
    <property type="nucleotide sequence ID" value="NZ_CP159203.1"/>
</dbReference>